<evidence type="ECO:0000256" key="10">
    <source>
        <dbReference type="RuleBase" id="RU000461"/>
    </source>
</evidence>
<evidence type="ECO:0000256" key="8">
    <source>
        <dbReference type="ARBA" id="ARBA00023033"/>
    </source>
</evidence>
<dbReference type="SUPFAM" id="SSF48264">
    <property type="entry name" value="Cytochrome P450"/>
    <property type="match status" value="1"/>
</dbReference>
<evidence type="ECO:0000256" key="6">
    <source>
        <dbReference type="ARBA" id="ARBA00023002"/>
    </source>
</evidence>
<comment type="cofactor">
    <cofactor evidence="1 9">
        <name>heme</name>
        <dbReference type="ChEBI" id="CHEBI:30413"/>
    </cofactor>
</comment>
<evidence type="ECO:0000256" key="3">
    <source>
        <dbReference type="ARBA" id="ARBA00010617"/>
    </source>
</evidence>
<keyword evidence="11" id="KW-0472">Membrane</keyword>
<dbReference type="Pfam" id="PF00067">
    <property type="entry name" value="p450"/>
    <property type="match status" value="1"/>
</dbReference>
<dbReference type="GO" id="GO:0016705">
    <property type="term" value="F:oxidoreductase activity, acting on paired donors, with incorporation or reduction of molecular oxygen"/>
    <property type="evidence" value="ECO:0007669"/>
    <property type="project" value="InterPro"/>
</dbReference>
<keyword evidence="11" id="KW-0812">Transmembrane</keyword>
<feature type="binding site" description="axial binding residue" evidence="9">
    <location>
        <position position="441"/>
    </location>
    <ligand>
        <name>heme</name>
        <dbReference type="ChEBI" id="CHEBI:30413"/>
    </ligand>
    <ligandPart>
        <name>Fe</name>
        <dbReference type="ChEBI" id="CHEBI:18248"/>
    </ligandPart>
</feature>
<dbReference type="PRINTS" id="PR00385">
    <property type="entry name" value="P450"/>
</dbReference>
<sequence length="517" mass="57937">MANSDSSISWLAVIILPLLALYIGRTLRPSKLPPGPPRRFLRDNRADVPLSHFWKTFRPVVSFYFGRTPVIVLGTAEAAHDLLDKRGEIYSGRPRQIVGHEILSGGMRGVGMSYGPRYRRWKSLVQAGLNHTAVLSYRPLQSLESSVLIRDILTSSGPLEYKAHIRRFVVSVIFCVAYGRRVKSLSDPVVVKNMQTGEYFIKVQKIHSRIVAHSALPTGSSPHPCSKSSLSPTVSDVQRFLQWFRRDPERQRKLDTELYMSLMNDVKREVAANTAQPSMAVYSLSKQAEFGLSEVETAYALSAPYAAGVGTTAGTIEVFLLAMILFPDVQKKAQEEIDLIVGQGRSPRFEDYDALPYVQALIKEVTRWRCIAPTGIPHTCNKDNFYGDMFIPKGATVYANIYAMTTDPEVFPDPDEFKPERFLDPKLRNYSIPFGFGRRLCPGQHVALQMLFISIVRILWAFDVLPGLDEHGEAVIPSPDKFTSGLLTEPMPFPCRFEPRHGTTVEIVRSEAEAAES</sequence>
<dbReference type="PANTHER" id="PTHR46300">
    <property type="entry name" value="P450, PUTATIVE (EUROFUNG)-RELATED-RELATED"/>
    <property type="match status" value="1"/>
</dbReference>
<dbReference type="GO" id="GO:0004497">
    <property type="term" value="F:monooxygenase activity"/>
    <property type="evidence" value="ECO:0007669"/>
    <property type="project" value="UniProtKB-KW"/>
</dbReference>
<protein>
    <submittedName>
        <fullName evidence="12">Cytochrome P450</fullName>
    </submittedName>
</protein>
<dbReference type="AlphaFoldDB" id="A0A8H6WX15"/>
<dbReference type="EMBL" id="JACAZI010000033">
    <property type="protein sequence ID" value="KAF7330210.1"/>
    <property type="molecule type" value="Genomic_DNA"/>
</dbReference>
<dbReference type="InterPro" id="IPR017972">
    <property type="entry name" value="Cyt_P450_CS"/>
</dbReference>
<dbReference type="Gene3D" id="1.10.630.10">
    <property type="entry name" value="Cytochrome P450"/>
    <property type="match status" value="1"/>
</dbReference>
<gene>
    <name evidence="12" type="ORF">MVEN_02458100</name>
</gene>
<comment type="pathway">
    <text evidence="2">Secondary metabolite biosynthesis.</text>
</comment>
<evidence type="ECO:0000256" key="11">
    <source>
        <dbReference type="SAM" id="Phobius"/>
    </source>
</evidence>
<evidence type="ECO:0000313" key="13">
    <source>
        <dbReference type="Proteomes" id="UP000620124"/>
    </source>
</evidence>
<evidence type="ECO:0000256" key="2">
    <source>
        <dbReference type="ARBA" id="ARBA00005179"/>
    </source>
</evidence>
<evidence type="ECO:0000256" key="1">
    <source>
        <dbReference type="ARBA" id="ARBA00001971"/>
    </source>
</evidence>
<evidence type="ECO:0000256" key="9">
    <source>
        <dbReference type="PIRSR" id="PIRSR602401-1"/>
    </source>
</evidence>
<dbReference type="GO" id="GO:0020037">
    <property type="term" value="F:heme binding"/>
    <property type="evidence" value="ECO:0007669"/>
    <property type="project" value="InterPro"/>
</dbReference>
<evidence type="ECO:0000313" key="12">
    <source>
        <dbReference type="EMBL" id="KAF7330210.1"/>
    </source>
</evidence>
<evidence type="ECO:0000256" key="5">
    <source>
        <dbReference type="ARBA" id="ARBA00022723"/>
    </source>
</evidence>
<keyword evidence="4 9" id="KW-0349">Heme</keyword>
<keyword evidence="7 9" id="KW-0408">Iron</keyword>
<keyword evidence="13" id="KW-1185">Reference proteome</keyword>
<feature type="transmembrane region" description="Helical" evidence="11">
    <location>
        <begin position="6"/>
        <end position="24"/>
    </location>
</feature>
<reference evidence="12" key="1">
    <citation type="submission" date="2020-05" db="EMBL/GenBank/DDBJ databases">
        <title>Mycena genomes resolve the evolution of fungal bioluminescence.</title>
        <authorList>
            <person name="Tsai I.J."/>
        </authorList>
    </citation>
    <scope>NUCLEOTIDE SEQUENCE</scope>
    <source>
        <strain evidence="12">CCC161011</strain>
    </source>
</reference>
<dbReference type="GO" id="GO:0005506">
    <property type="term" value="F:iron ion binding"/>
    <property type="evidence" value="ECO:0007669"/>
    <property type="project" value="InterPro"/>
</dbReference>
<keyword evidence="11" id="KW-1133">Transmembrane helix</keyword>
<dbReference type="InterPro" id="IPR002401">
    <property type="entry name" value="Cyt_P450_E_grp-I"/>
</dbReference>
<dbReference type="PRINTS" id="PR00463">
    <property type="entry name" value="EP450I"/>
</dbReference>
<evidence type="ECO:0000256" key="7">
    <source>
        <dbReference type="ARBA" id="ARBA00023004"/>
    </source>
</evidence>
<comment type="similarity">
    <text evidence="3 10">Belongs to the cytochrome P450 family.</text>
</comment>
<dbReference type="PANTHER" id="PTHR46300:SF4">
    <property type="entry name" value="CYTOCHROME P450 98A3"/>
    <property type="match status" value="1"/>
</dbReference>
<name>A0A8H6WX15_9AGAR</name>
<dbReference type="Proteomes" id="UP000620124">
    <property type="component" value="Unassembled WGS sequence"/>
</dbReference>
<dbReference type="OrthoDB" id="1055148at2759"/>
<evidence type="ECO:0000256" key="4">
    <source>
        <dbReference type="ARBA" id="ARBA00022617"/>
    </source>
</evidence>
<keyword evidence="8 10" id="KW-0503">Monooxygenase</keyword>
<keyword evidence="6 10" id="KW-0560">Oxidoreductase</keyword>
<comment type="caution">
    <text evidence="12">The sequence shown here is derived from an EMBL/GenBank/DDBJ whole genome shotgun (WGS) entry which is preliminary data.</text>
</comment>
<keyword evidence="5 9" id="KW-0479">Metal-binding</keyword>
<dbReference type="PROSITE" id="PS00086">
    <property type="entry name" value="CYTOCHROME_P450"/>
    <property type="match status" value="1"/>
</dbReference>
<dbReference type="InterPro" id="IPR036396">
    <property type="entry name" value="Cyt_P450_sf"/>
</dbReference>
<proteinExistence type="inferred from homology"/>
<dbReference type="InterPro" id="IPR050364">
    <property type="entry name" value="Cytochrome_P450_fung"/>
</dbReference>
<dbReference type="CDD" id="cd11065">
    <property type="entry name" value="CYP64-like"/>
    <property type="match status" value="1"/>
</dbReference>
<dbReference type="InterPro" id="IPR001128">
    <property type="entry name" value="Cyt_P450"/>
</dbReference>
<organism evidence="12 13">
    <name type="scientific">Mycena venus</name>
    <dbReference type="NCBI Taxonomy" id="2733690"/>
    <lineage>
        <taxon>Eukaryota</taxon>
        <taxon>Fungi</taxon>
        <taxon>Dikarya</taxon>
        <taxon>Basidiomycota</taxon>
        <taxon>Agaricomycotina</taxon>
        <taxon>Agaricomycetes</taxon>
        <taxon>Agaricomycetidae</taxon>
        <taxon>Agaricales</taxon>
        <taxon>Marasmiineae</taxon>
        <taxon>Mycenaceae</taxon>
        <taxon>Mycena</taxon>
    </lineage>
</organism>
<accession>A0A8H6WX15</accession>